<keyword evidence="4" id="KW-0285">Flavoprotein</keyword>
<dbReference type="eggNOG" id="COG0654">
    <property type="taxonomic scope" value="Bacteria"/>
</dbReference>
<keyword evidence="5" id="KW-0274">FAD</keyword>
<evidence type="ECO:0000256" key="7">
    <source>
        <dbReference type="ARBA" id="ARBA00023033"/>
    </source>
</evidence>
<dbReference type="PANTHER" id="PTHR43876:SF25">
    <property type="entry name" value="MONOOXYGENASE NMA2164"/>
    <property type="match status" value="1"/>
</dbReference>
<feature type="domain" description="FAD-binding" evidence="9">
    <location>
        <begin position="8"/>
        <end position="342"/>
    </location>
</feature>
<dbReference type="InterPro" id="IPR002938">
    <property type="entry name" value="FAD-bd"/>
</dbReference>
<evidence type="ECO:0000313" key="11">
    <source>
        <dbReference type="Proteomes" id="UP000019849"/>
    </source>
</evidence>
<dbReference type="EMBL" id="JENY01000013">
    <property type="protein sequence ID" value="EXL07941.1"/>
    <property type="molecule type" value="Genomic_DNA"/>
</dbReference>
<protein>
    <submittedName>
        <fullName evidence="10">Monooxygenase</fullName>
    </submittedName>
</protein>
<evidence type="ECO:0000256" key="6">
    <source>
        <dbReference type="ARBA" id="ARBA00023002"/>
    </source>
</evidence>
<dbReference type="GO" id="GO:0071949">
    <property type="term" value="F:FAD binding"/>
    <property type="evidence" value="ECO:0007669"/>
    <property type="project" value="InterPro"/>
</dbReference>
<comment type="caution">
    <text evidence="10">The sequence shown here is derived from an EMBL/GenBank/DDBJ whole genome shotgun (WGS) entry which is preliminary data.</text>
</comment>
<dbReference type="Gene3D" id="3.50.50.60">
    <property type="entry name" value="FAD/NAD(P)-binding domain"/>
    <property type="match status" value="2"/>
</dbReference>
<dbReference type="RefSeq" id="WP_063608062.1">
    <property type="nucleotide sequence ID" value="NZ_KK073887.1"/>
</dbReference>
<dbReference type="GO" id="GO:0016705">
    <property type="term" value="F:oxidoreductase activity, acting on paired donors, with incorporation or reduction of molecular oxygen"/>
    <property type="evidence" value="ECO:0007669"/>
    <property type="project" value="InterPro"/>
</dbReference>
<dbReference type="PRINTS" id="PR00420">
    <property type="entry name" value="RNGMNOXGNASE"/>
</dbReference>
<reference evidence="10 11" key="1">
    <citation type="submission" date="2014-02" db="EMBL/GenBank/DDBJ databases">
        <title>Aquamicrobium defluvii Genome sequencing.</title>
        <authorList>
            <person name="Wang X."/>
        </authorList>
    </citation>
    <scope>NUCLEOTIDE SEQUENCE [LARGE SCALE GENOMIC DNA]</scope>
    <source>
        <strain evidence="10 11">W13Z1</strain>
    </source>
</reference>
<dbReference type="UniPathway" id="UPA00232"/>
<name>A0A011UP69_9HYPH</name>
<accession>A0A011UP69</accession>
<evidence type="ECO:0000256" key="1">
    <source>
        <dbReference type="ARBA" id="ARBA00001974"/>
    </source>
</evidence>
<evidence type="ECO:0000256" key="4">
    <source>
        <dbReference type="ARBA" id="ARBA00022630"/>
    </source>
</evidence>
<dbReference type="PANTHER" id="PTHR43876">
    <property type="entry name" value="UBIQUINONE BIOSYNTHESIS MONOOXYGENASE COQ6, MITOCHONDRIAL"/>
    <property type="match status" value="1"/>
</dbReference>
<keyword evidence="6" id="KW-0560">Oxidoreductase</keyword>
<dbReference type="Pfam" id="PF01494">
    <property type="entry name" value="FAD_binding_3"/>
    <property type="match status" value="1"/>
</dbReference>
<dbReference type="SUPFAM" id="SSF51905">
    <property type="entry name" value="FAD/NAD(P)-binding domain"/>
    <property type="match status" value="1"/>
</dbReference>
<keyword evidence="7 10" id="KW-0503">Monooxygenase</keyword>
<dbReference type="STRING" id="69279.BG36_04230"/>
<evidence type="ECO:0000313" key="10">
    <source>
        <dbReference type="EMBL" id="EXL07941.1"/>
    </source>
</evidence>
<organism evidence="10 11">
    <name type="scientific">Aquamicrobium defluvii</name>
    <dbReference type="NCBI Taxonomy" id="69279"/>
    <lineage>
        <taxon>Bacteria</taxon>
        <taxon>Pseudomonadati</taxon>
        <taxon>Pseudomonadota</taxon>
        <taxon>Alphaproteobacteria</taxon>
        <taxon>Hyphomicrobiales</taxon>
        <taxon>Phyllobacteriaceae</taxon>
        <taxon>Aquamicrobium</taxon>
    </lineage>
</organism>
<dbReference type="Proteomes" id="UP000019849">
    <property type="component" value="Unassembled WGS sequence"/>
</dbReference>
<comment type="similarity">
    <text evidence="3">Belongs to the UbiH/COQ6 family.</text>
</comment>
<comment type="pathway">
    <text evidence="2">Cofactor biosynthesis; ubiquinone biosynthesis.</text>
</comment>
<evidence type="ECO:0000259" key="9">
    <source>
        <dbReference type="Pfam" id="PF01494"/>
    </source>
</evidence>
<comment type="cofactor">
    <cofactor evidence="1">
        <name>FAD</name>
        <dbReference type="ChEBI" id="CHEBI:57692"/>
    </cofactor>
</comment>
<dbReference type="NCBIfam" id="TIGR01988">
    <property type="entry name" value="Ubi-OHases"/>
    <property type="match status" value="1"/>
</dbReference>
<evidence type="ECO:0000256" key="3">
    <source>
        <dbReference type="ARBA" id="ARBA00005349"/>
    </source>
</evidence>
<feature type="region of interest" description="Disordered" evidence="8">
    <location>
        <begin position="413"/>
        <end position="433"/>
    </location>
</feature>
<dbReference type="AlphaFoldDB" id="A0A011UP69"/>
<dbReference type="GO" id="GO:0006744">
    <property type="term" value="P:ubiquinone biosynthetic process"/>
    <property type="evidence" value="ECO:0007669"/>
    <property type="project" value="UniProtKB-UniPathway"/>
</dbReference>
<dbReference type="PATRIC" id="fig|69279.3.peg.2244"/>
<evidence type="ECO:0000256" key="5">
    <source>
        <dbReference type="ARBA" id="ARBA00022827"/>
    </source>
</evidence>
<dbReference type="NCBIfam" id="NF006593">
    <property type="entry name" value="PRK09126.1"/>
    <property type="match status" value="1"/>
</dbReference>
<dbReference type="InterPro" id="IPR036188">
    <property type="entry name" value="FAD/NAD-bd_sf"/>
</dbReference>
<dbReference type="InterPro" id="IPR051205">
    <property type="entry name" value="UbiH/COQ6_monooxygenase"/>
</dbReference>
<evidence type="ECO:0000256" key="8">
    <source>
        <dbReference type="SAM" id="MobiDB-lite"/>
    </source>
</evidence>
<gene>
    <name evidence="10" type="ORF">BG36_04230</name>
</gene>
<dbReference type="InterPro" id="IPR010971">
    <property type="entry name" value="UbiH/COQ6"/>
</dbReference>
<dbReference type="HOGENOM" id="CLU_009665_8_1_5"/>
<dbReference type="GO" id="GO:0004497">
    <property type="term" value="F:monooxygenase activity"/>
    <property type="evidence" value="ECO:0007669"/>
    <property type="project" value="UniProtKB-KW"/>
</dbReference>
<sequence>MGNANPQNVLIVGAGPAGLCLARALATLGLEVDIVERQPEESLAEPTFDGREIALSQGSISILERLDIWRRIPEMEIHPLRRARVSDGAYEGFGIDADIFGKDRLGNFVSNHVIRAAAWQAVRDTRAVRVHADAEVKAVERKGEGFSVYLADGRQLTTALLVAADSRFSQMRRLLGVPVAMHDFGKTMLVCRLHHEIPHEGVAREWFGRGQTRALLPLDEHTVSLVLTVTGQEAVELQALDEDAFARDIEMRLERRLGAMRLVSVRHAYPLVATWAKRFAGPGFALVGDAAVGMHPVTAHGFNLGLASVDRLAVALSGTLAQRRGVADTAALERYQRRHRAAALPLFLGTGMIVGLYTDDRVLAQPLRHAVIGGMRRLRPLRDMLAAAVVDAPPHQVLLGLVRSVARLGPGLPAYGRERASTDPDSFAQGDTR</sequence>
<proteinExistence type="inferred from homology"/>
<evidence type="ECO:0000256" key="2">
    <source>
        <dbReference type="ARBA" id="ARBA00004749"/>
    </source>
</evidence>